<organism evidence="2 3">
    <name type="scientific">Epicoccum nigrum</name>
    <name type="common">Soil fungus</name>
    <name type="synonym">Epicoccum purpurascens</name>
    <dbReference type="NCBI Taxonomy" id="105696"/>
    <lineage>
        <taxon>Eukaryota</taxon>
        <taxon>Fungi</taxon>
        <taxon>Dikarya</taxon>
        <taxon>Ascomycota</taxon>
        <taxon>Pezizomycotina</taxon>
        <taxon>Dothideomycetes</taxon>
        <taxon>Pleosporomycetidae</taxon>
        <taxon>Pleosporales</taxon>
        <taxon>Pleosporineae</taxon>
        <taxon>Didymellaceae</taxon>
        <taxon>Epicoccum</taxon>
    </lineage>
</organism>
<protein>
    <submittedName>
        <fullName evidence="2">Uncharacterized protein</fullName>
    </submittedName>
</protein>
<dbReference type="Proteomes" id="UP000193240">
    <property type="component" value="Unassembled WGS sequence"/>
</dbReference>
<accession>A0A1Y2M209</accession>
<feature type="region of interest" description="Disordered" evidence="1">
    <location>
        <begin position="78"/>
        <end position="126"/>
    </location>
</feature>
<gene>
    <name evidence="2" type="ORF">B5807_06063</name>
</gene>
<proteinExistence type="predicted"/>
<evidence type="ECO:0000313" key="2">
    <source>
        <dbReference type="EMBL" id="OSS49849.1"/>
    </source>
</evidence>
<evidence type="ECO:0000256" key="1">
    <source>
        <dbReference type="SAM" id="MobiDB-lite"/>
    </source>
</evidence>
<feature type="compositionally biased region" description="Polar residues" evidence="1">
    <location>
        <begin position="78"/>
        <end position="88"/>
    </location>
</feature>
<reference evidence="2 3" key="1">
    <citation type="journal article" date="2017" name="Genome Announc.">
        <title>Genome sequence of the saprophytic ascomycete Epicoccum nigrum ICMP 19927 strain isolated from New Zealand.</title>
        <authorList>
            <person name="Fokin M."/>
            <person name="Fleetwood D."/>
            <person name="Weir B.S."/>
            <person name="Villas-Boas S.G."/>
        </authorList>
    </citation>
    <scope>NUCLEOTIDE SEQUENCE [LARGE SCALE GENOMIC DNA]</scope>
    <source>
        <strain evidence="2 3">ICMP 19927</strain>
    </source>
</reference>
<keyword evidence="3" id="KW-1185">Reference proteome</keyword>
<sequence length="126" mass="14053">MLCSRKIVIHSFPFHSVPSPNCEESLRRRTAFFLRRRLTATRLSTDTFTPTYFQHFQHSLRPSQPLSIQLAIVFASSKTPNNRATTPQPLGHRHAAKAESYGVPARSKPQSPQSALAPTAVSSLAR</sequence>
<dbReference type="AlphaFoldDB" id="A0A1Y2M209"/>
<evidence type="ECO:0000313" key="3">
    <source>
        <dbReference type="Proteomes" id="UP000193240"/>
    </source>
</evidence>
<dbReference type="EMBL" id="KZ107843">
    <property type="protein sequence ID" value="OSS49849.1"/>
    <property type="molecule type" value="Genomic_DNA"/>
</dbReference>
<dbReference type="InParanoid" id="A0A1Y2M209"/>
<name>A0A1Y2M209_EPING</name>
<feature type="compositionally biased region" description="Polar residues" evidence="1">
    <location>
        <begin position="108"/>
        <end position="126"/>
    </location>
</feature>